<reference evidence="3" key="1">
    <citation type="submission" date="2016-02" db="EMBL/GenBank/DDBJ databases">
        <authorList>
            <person name="Kaur G."/>
            <person name="Nair G.R."/>
            <person name="Mayilraj S."/>
        </authorList>
    </citation>
    <scope>NUCLEOTIDE SEQUENCE [LARGE SCALE GENOMIC DNA]</scope>
    <source>
        <strain evidence="3">GA-15</strain>
    </source>
</reference>
<gene>
    <name evidence="2" type="ORF">AYJ05_03010</name>
</gene>
<accession>A0A177IVQ9</accession>
<evidence type="ECO:0000313" key="3">
    <source>
        <dbReference type="Proteomes" id="UP000076947"/>
    </source>
</evidence>
<proteinExistence type="predicted"/>
<dbReference type="Proteomes" id="UP000076947">
    <property type="component" value="Unassembled WGS sequence"/>
</dbReference>
<organism evidence="2 3">
    <name type="scientific">Corynebacterium stationis</name>
    <dbReference type="NCBI Taxonomy" id="1705"/>
    <lineage>
        <taxon>Bacteria</taxon>
        <taxon>Bacillati</taxon>
        <taxon>Actinomycetota</taxon>
        <taxon>Actinomycetes</taxon>
        <taxon>Mycobacteriales</taxon>
        <taxon>Corynebacteriaceae</taxon>
        <taxon>Corynebacterium</taxon>
    </lineage>
</organism>
<sequence>MRAWQSVPFALTETYLLPTSLLLVSAKRTWAAWQAREAKDGYVVLKQFGASFEREGDTGMKTVCGNEKSSQPKTARSN</sequence>
<keyword evidence="3" id="KW-1185">Reference proteome</keyword>
<comment type="caution">
    <text evidence="2">The sequence shown here is derived from an EMBL/GenBank/DDBJ whole genome shotgun (WGS) entry which is preliminary data.</text>
</comment>
<evidence type="ECO:0000256" key="1">
    <source>
        <dbReference type="SAM" id="MobiDB-lite"/>
    </source>
</evidence>
<dbReference type="AlphaFoldDB" id="A0A177IVQ9"/>
<name>A0A177IVQ9_9CORY</name>
<evidence type="ECO:0000313" key="2">
    <source>
        <dbReference type="EMBL" id="OAH32646.1"/>
    </source>
</evidence>
<protein>
    <submittedName>
        <fullName evidence="2">Uncharacterized protein</fullName>
    </submittedName>
</protein>
<dbReference type="EMBL" id="LSTQ01000001">
    <property type="protein sequence ID" value="OAH32646.1"/>
    <property type="molecule type" value="Genomic_DNA"/>
</dbReference>
<feature type="region of interest" description="Disordered" evidence="1">
    <location>
        <begin position="56"/>
        <end position="78"/>
    </location>
</feature>
<feature type="compositionally biased region" description="Polar residues" evidence="1">
    <location>
        <begin position="67"/>
        <end position="78"/>
    </location>
</feature>